<evidence type="ECO:0000313" key="2">
    <source>
        <dbReference type="Proteomes" id="UP000053070"/>
    </source>
</evidence>
<reference evidence="1 2" key="1">
    <citation type="submission" date="2015-04" db="EMBL/GenBank/DDBJ databases">
        <title>The draft genome sequence of Erythrobacr gangjinensis K7-2.</title>
        <authorList>
            <person name="Zhuang L."/>
            <person name="Liu Y."/>
            <person name="Shao Z."/>
        </authorList>
    </citation>
    <scope>NUCLEOTIDE SEQUENCE [LARGE SCALE GENOMIC DNA]</scope>
    <source>
        <strain evidence="1 2">K7-2</strain>
    </source>
</reference>
<dbReference type="PATRIC" id="fig|502682.8.peg.1974"/>
<dbReference type="STRING" id="502682.BMF35_a0937"/>
<protein>
    <submittedName>
        <fullName evidence="1">Uncharacterized protein</fullName>
    </submittedName>
</protein>
<dbReference type="Proteomes" id="UP000053070">
    <property type="component" value="Unassembled WGS sequence"/>
</dbReference>
<evidence type="ECO:0000313" key="1">
    <source>
        <dbReference type="EMBL" id="KLE32244.1"/>
    </source>
</evidence>
<name>A0A0G9MNT3_9SPHN</name>
<keyword evidence="2" id="KW-1185">Reference proteome</keyword>
<gene>
    <name evidence="1" type="ORF">AAW01_09660</name>
</gene>
<comment type="caution">
    <text evidence="1">The sequence shown here is derived from an EMBL/GenBank/DDBJ whole genome shotgun (WGS) entry which is preliminary data.</text>
</comment>
<dbReference type="EMBL" id="LBHC01000002">
    <property type="protein sequence ID" value="KLE32244.1"/>
    <property type="molecule type" value="Genomic_DNA"/>
</dbReference>
<accession>A0A0G9MNT3</accession>
<sequence>MQMPTMPYRSAVQMRVVLGIRWMALCSRRGHDPVVELTQRLGSVTAAKAFLDFADLAGRCWPDTVQVMRPCCVQMTADETVFAGMADAAARADRDAFGTVLAGLIRHDRHEALYQAAVAAVASGS</sequence>
<organism evidence="1 2">
    <name type="scientific">Aurantiacibacter gangjinensis</name>
    <dbReference type="NCBI Taxonomy" id="502682"/>
    <lineage>
        <taxon>Bacteria</taxon>
        <taxon>Pseudomonadati</taxon>
        <taxon>Pseudomonadota</taxon>
        <taxon>Alphaproteobacteria</taxon>
        <taxon>Sphingomonadales</taxon>
        <taxon>Erythrobacteraceae</taxon>
        <taxon>Aurantiacibacter</taxon>
    </lineage>
</organism>
<proteinExistence type="predicted"/>
<dbReference type="AlphaFoldDB" id="A0A0G9MNT3"/>